<keyword evidence="1" id="KW-0812">Transmembrane</keyword>
<accession>A0A543IUK7</accession>
<protein>
    <recommendedName>
        <fullName evidence="4">Transmembrane protein</fullName>
    </recommendedName>
</protein>
<keyword evidence="1" id="KW-0472">Membrane</keyword>
<dbReference type="RefSeq" id="WP_142258450.1">
    <property type="nucleotide sequence ID" value="NZ_BMPV01000006.1"/>
</dbReference>
<name>A0A543IUK7_9ACTN</name>
<sequence length="197" mass="21690">MRGLARWVASRIRLYRPDRNPLRRGTDRIEALFVAVFLLMFVAGIGLALHAGRMVYDEGVRSELGGRWVTARLVQDAPDLALSPYNGGTTLTRAKATWTDAEGRPVTASVPVRWGAKAGTTTRVWVDASGRVAPGPPQRIDTVARAIAVGLTTVLLSGALVAGCYAIVRALLDRRRYADWAAAWIVAEREWRRRKQV</sequence>
<dbReference type="InterPro" id="IPR039708">
    <property type="entry name" value="MT1774/Rv1733c-like"/>
</dbReference>
<evidence type="ECO:0008006" key="4">
    <source>
        <dbReference type="Google" id="ProtNLM"/>
    </source>
</evidence>
<dbReference type="AlphaFoldDB" id="A0A543IUK7"/>
<proteinExistence type="predicted"/>
<evidence type="ECO:0000313" key="3">
    <source>
        <dbReference type="Proteomes" id="UP000319213"/>
    </source>
</evidence>
<keyword evidence="1" id="KW-1133">Transmembrane helix</keyword>
<reference evidence="2 3" key="1">
    <citation type="submission" date="2019-06" db="EMBL/GenBank/DDBJ databases">
        <title>Sequencing the genomes of 1000 actinobacteria strains.</title>
        <authorList>
            <person name="Klenk H.-P."/>
        </authorList>
    </citation>
    <scope>NUCLEOTIDE SEQUENCE [LARGE SCALE GENOMIC DNA]</scope>
    <source>
        <strain evidence="2 3">DSM 43186</strain>
    </source>
</reference>
<comment type="caution">
    <text evidence="2">The sequence shown here is derived from an EMBL/GenBank/DDBJ whole genome shotgun (WGS) entry which is preliminary data.</text>
</comment>
<keyword evidence="3" id="KW-1185">Reference proteome</keyword>
<evidence type="ECO:0000256" key="1">
    <source>
        <dbReference type="SAM" id="Phobius"/>
    </source>
</evidence>
<feature type="transmembrane region" description="Helical" evidence="1">
    <location>
        <begin position="146"/>
        <end position="168"/>
    </location>
</feature>
<dbReference type="PANTHER" id="PTHR42305">
    <property type="entry name" value="MEMBRANE PROTEIN RV1733C-RELATED"/>
    <property type="match status" value="1"/>
</dbReference>
<dbReference type="PANTHER" id="PTHR42305:SF1">
    <property type="entry name" value="MEMBRANE PROTEIN RV1733C-RELATED"/>
    <property type="match status" value="1"/>
</dbReference>
<dbReference type="EMBL" id="VFPQ01000001">
    <property type="protein sequence ID" value="TQM74249.1"/>
    <property type="molecule type" value="Genomic_DNA"/>
</dbReference>
<dbReference type="Proteomes" id="UP000319213">
    <property type="component" value="Unassembled WGS sequence"/>
</dbReference>
<feature type="transmembrane region" description="Helical" evidence="1">
    <location>
        <begin position="29"/>
        <end position="51"/>
    </location>
</feature>
<gene>
    <name evidence="2" type="ORF">FHX40_0916</name>
</gene>
<organism evidence="2 3">
    <name type="scientific">Thermopolyspora flexuosa</name>
    <dbReference type="NCBI Taxonomy" id="103836"/>
    <lineage>
        <taxon>Bacteria</taxon>
        <taxon>Bacillati</taxon>
        <taxon>Actinomycetota</taxon>
        <taxon>Actinomycetes</taxon>
        <taxon>Streptosporangiales</taxon>
        <taxon>Streptosporangiaceae</taxon>
        <taxon>Thermopolyspora</taxon>
    </lineage>
</organism>
<evidence type="ECO:0000313" key="2">
    <source>
        <dbReference type="EMBL" id="TQM74249.1"/>
    </source>
</evidence>
<dbReference type="OrthoDB" id="3542690at2"/>